<keyword evidence="1" id="KW-0812">Transmembrane</keyword>
<dbReference type="AlphaFoldDB" id="A0A1L9SDT8"/>
<feature type="transmembrane region" description="Helical" evidence="1">
    <location>
        <begin position="174"/>
        <end position="196"/>
    </location>
</feature>
<name>A0A1L9SDT8_9EURO</name>
<accession>A0A1L9SDT8</accession>
<feature type="transmembrane region" description="Helical" evidence="1">
    <location>
        <begin position="135"/>
        <end position="154"/>
    </location>
</feature>
<feature type="transmembrane region" description="Helical" evidence="1">
    <location>
        <begin position="60"/>
        <end position="79"/>
    </location>
</feature>
<organism evidence="2 3">
    <name type="scientific">Penicilliopsis zonata CBS 506.65</name>
    <dbReference type="NCBI Taxonomy" id="1073090"/>
    <lineage>
        <taxon>Eukaryota</taxon>
        <taxon>Fungi</taxon>
        <taxon>Dikarya</taxon>
        <taxon>Ascomycota</taxon>
        <taxon>Pezizomycotina</taxon>
        <taxon>Eurotiomycetes</taxon>
        <taxon>Eurotiomycetidae</taxon>
        <taxon>Eurotiales</taxon>
        <taxon>Aspergillaceae</taxon>
        <taxon>Penicilliopsis</taxon>
    </lineage>
</organism>
<dbReference type="Proteomes" id="UP000184188">
    <property type="component" value="Unassembled WGS sequence"/>
</dbReference>
<dbReference type="OrthoDB" id="3363151at2759"/>
<dbReference type="GeneID" id="34609849"/>
<dbReference type="RefSeq" id="XP_022579757.1">
    <property type="nucleotide sequence ID" value="XM_022723384.1"/>
</dbReference>
<evidence type="ECO:0008006" key="4">
    <source>
        <dbReference type="Google" id="ProtNLM"/>
    </source>
</evidence>
<feature type="transmembrane region" description="Helical" evidence="1">
    <location>
        <begin position="267"/>
        <end position="288"/>
    </location>
</feature>
<dbReference type="EMBL" id="KV878345">
    <property type="protein sequence ID" value="OJJ45247.1"/>
    <property type="molecule type" value="Genomic_DNA"/>
</dbReference>
<keyword evidence="1" id="KW-0472">Membrane</keyword>
<keyword evidence="3" id="KW-1185">Reference proteome</keyword>
<keyword evidence="1" id="KW-1133">Transmembrane helix</keyword>
<feature type="transmembrane region" description="Helical" evidence="1">
    <location>
        <begin position="387"/>
        <end position="410"/>
    </location>
</feature>
<sequence length="430" mass="48942">METKYLLGFRGLLAIQAFLWVFLQTFVPAAVYAADNESSGDKQAASLVRKTLSVLFWNEYFLYGALVFLSGRSLAIPFLQQPGRERIARSLITRGIQLWFPVAVSLAIVTVAFSVTSTEYLAVFKARSANPVLEVPYLLPNTFAYFNAVFDLFWQTHKLQTQAANRAFPSATLWLLNAVYLQSFTVYIAMVIVPYTRARWRVHGAILFVITAWWCDSWAWYTISGLSLCDMVINMDWKAHAARGIPVAYNNNNNNNNNNKTSFRIPVYIPCSLLLVAGLLMQYLWAAYRPDLFEREYKYHTNMYYTSGLNDEYTTHHIPARDDVYLVLLGVFGFIESYTVIQRVLENAVLLFLGKRSLSYFLITAPMLYIAGIPLFSHLHFSQHVSFSGSCIATLLVSLLLVAVAGELFYRLVERPTKLLAHAFYDFITA</sequence>
<evidence type="ECO:0000256" key="1">
    <source>
        <dbReference type="SAM" id="Phobius"/>
    </source>
</evidence>
<reference evidence="3" key="1">
    <citation type="journal article" date="2017" name="Genome Biol.">
        <title>Comparative genomics reveals high biological diversity and specific adaptations in the industrially and medically important fungal genus Aspergillus.</title>
        <authorList>
            <person name="de Vries R.P."/>
            <person name="Riley R."/>
            <person name="Wiebenga A."/>
            <person name="Aguilar-Osorio G."/>
            <person name="Amillis S."/>
            <person name="Uchima C.A."/>
            <person name="Anderluh G."/>
            <person name="Asadollahi M."/>
            <person name="Askin M."/>
            <person name="Barry K."/>
            <person name="Battaglia E."/>
            <person name="Bayram O."/>
            <person name="Benocci T."/>
            <person name="Braus-Stromeyer S.A."/>
            <person name="Caldana C."/>
            <person name="Canovas D."/>
            <person name="Cerqueira G.C."/>
            <person name="Chen F."/>
            <person name="Chen W."/>
            <person name="Choi C."/>
            <person name="Clum A."/>
            <person name="Dos Santos R.A."/>
            <person name="Damasio A.R."/>
            <person name="Diallinas G."/>
            <person name="Emri T."/>
            <person name="Fekete E."/>
            <person name="Flipphi M."/>
            <person name="Freyberg S."/>
            <person name="Gallo A."/>
            <person name="Gournas C."/>
            <person name="Habgood R."/>
            <person name="Hainaut M."/>
            <person name="Harispe M.L."/>
            <person name="Henrissat B."/>
            <person name="Hilden K.S."/>
            <person name="Hope R."/>
            <person name="Hossain A."/>
            <person name="Karabika E."/>
            <person name="Karaffa L."/>
            <person name="Karanyi Z."/>
            <person name="Krasevec N."/>
            <person name="Kuo A."/>
            <person name="Kusch H."/>
            <person name="LaButti K."/>
            <person name="Lagendijk E.L."/>
            <person name="Lapidus A."/>
            <person name="Levasseur A."/>
            <person name="Lindquist E."/>
            <person name="Lipzen A."/>
            <person name="Logrieco A.F."/>
            <person name="MacCabe A."/>
            <person name="Maekelae M.R."/>
            <person name="Malavazi I."/>
            <person name="Melin P."/>
            <person name="Meyer V."/>
            <person name="Mielnichuk N."/>
            <person name="Miskei M."/>
            <person name="Molnar A.P."/>
            <person name="Mule G."/>
            <person name="Ngan C.Y."/>
            <person name="Orejas M."/>
            <person name="Orosz E."/>
            <person name="Ouedraogo J.P."/>
            <person name="Overkamp K.M."/>
            <person name="Park H.-S."/>
            <person name="Perrone G."/>
            <person name="Piumi F."/>
            <person name="Punt P.J."/>
            <person name="Ram A.F."/>
            <person name="Ramon A."/>
            <person name="Rauscher S."/>
            <person name="Record E."/>
            <person name="Riano-Pachon D.M."/>
            <person name="Robert V."/>
            <person name="Roehrig J."/>
            <person name="Ruller R."/>
            <person name="Salamov A."/>
            <person name="Salih N.S."/>
            <person name="Samson R.A."/>
            <person name="Sandor E."/>
            <person name="Sanguinetti M."/>
            <person name="Schuetze T."/>
            <person name="Sepcic K."/>
            <person name="Shelest E."/>
            <person name="Sherlock G."/>
            <person name="Sophianopoulou V."/>
            <person name="Squina F.M."/>
            <person name="Sun H."/>
            <person name="Susca A."/>
            <person name="Todd R.B."/>
            <person name="Tsang A."/>
            <person name="Unkles S.E."/>
            <person name="van de Wiele N."/>
            <person name="van Rossen-Uffink D."/>
            <person name="Oliveira J.V."/>
            <person name="Vesth T.C."/>
            <person name="Visser J."/>
            <person name="Yu J.-H."/>
            <person name="Zhou M."/>
            <person name="Andersen M.R."/>
            <person name="Archer D.B."/>
            <person name="Baker S.E."/>
            <person name="Benoit I."/>
            <person name="Brakhage A.A."/>
            <person name="Braus G.H."/>
            <person name="Fischer R."/>
            <person name="Frisvad J.C."/>
            <person name="Goldman G.H."/>
            <person name="Houbraken J."/>
            <person name="Oakley B."/>
            <person name="Pocsi I."/>
            <person name="Scazzocchio C."/>
            <person name="Seiboth B."/>
            <person name="vanKuyk P.A."/>
            <person name="Wortman J."/>
            <person name="Dyer P.S."/>
            <person name="Grigoriev I.V."/>
        </authorList>
    </citation>
    <scope>NUCLEOTIDE SEQUENCE [LARGE SCALE GENOMIC DNA]</scope>
    <source>
        <strain evidence="3">CBS 506.65</strain>
    </source>
</reference>
<feature type="transmembrane region" description="Helical" evidence="1">
    <location>
        <begin position="91"/>
        <end position="115"/>
    </location>
</feature>
<protein>
    <recommendedName>
        <fullName evidence="4">Acyltransferase 3 domain-containing protein</fullName>
    </recommendedName>
</protein>
<evidence type="ECO:0000313" key="2">
    <source>
        <dbReference type="EMBL" id="OJJ45247.1"/>
    </source>
</evidence>
<evidence type="ECO:0000313" key="3">
    <source>
        <dbReference type="Proteomes" id="UP000184188"/>
    </source>
</evidence>
<feature type="transmembrane region" description="Helical" evidence="1">
    <location>
        <begin position="324"/>
        <end position="345"/>
    </location>
</feature>
<proteinExistence type="predicted"/>
<feature type="transmembrane region" description="Helical" evidence="1">
    <location>
        <begin position="357"/>
        <end position="381"/>
    </location>
</feature>
<feature type="transmembrane region" description="Helical" evidence="1">
    <location>
        <begin position="202"/>
        <end position="221"/>
    </location>
</feature>
<gene>
    <name evidence="2" type="ORF">ASPZODRAFT_133878</name>
</gene>
<dbReference type="VEuPathDB" id="FungiDB:ASPZODRAFT_133878"/>